<feature type="binding site" evidence="10">
    <location>
        <position position="1346"/>
    </location>
    <ligand>
        <name>ATP</name>
        <dbReference type="ChEBI" id="CHEBI:30616"/>
    </ligand>
</feature>
<keyword evidence="3 13" id="KW-0808">Transferase</keyword>
<comment type="caution">
    <text evidence="13">The sequence shown here is derived from an EMBL/GenBank/DDBJ whole genome shotgun (WGS) entry which is preliminary data.</text>
</comment>
<feature type="region of interest" description="Disordered" evidence="11">
    <location>
        <begin position="1"/>
        <end position="93"/>
    </location>
</feature>
<feature type="domain" description="Protein kinase" evidence="12">
    <location>
        <begin position="1317"/>
        <end position="1587"/>
    </location>
</feature>
<dbReference type="InterPro" id="IPR050538">
    <property type="entry name" value="MAP_kinase_kinase_kinase"/>
</dbReference>
<feature type="compositionally biased region" description="Basic and acidic residues" evidence="11">
    <location>
        <begin position="796"/>
        <end position="806"/>
    </location>
</feature>
<dbReference type="InterPro" id="IPR008271">
    <property type="entry name" value="Ser/Thr_kinase_AS"/>
</dbReference>
<dbReference type="InterPro" id="IPR000719">
    <property type="entry name" value="Prot_kinase_dom"/>
</dbReference>
<dbReference type="PROSITE" id="PS50011">
    <property type="entry name" value="PROTEIN_KINASE_DOM"/>
    <property type="match status" value="1"/>
</dbReference>
<feature type="compositionally biased region" description="Polar residues" evidence="11">
    <location>
        <begin position="980"/>
        <end position="1003"/>
    </location>
</feature>
<dbReference type="InterPro" id="IPR011009">
    <property type="entry name" value="Kinase-like_dom_sf"/>
</dbReference>
<comment type="catalytic activity">
    <reaction evidence="7">
        <text>L-threonyl-[protein] + ATP = O-phospho-L-threonyl-[protein] + ADP + H(+)</text>
        <dbReference type="Rhea" id="RHEA:46608"/>
        <dbReference type="Rhea" id="RHEA-COMP:11060"/>
        <dbReference type="Rhea" id="RHEA-COMP:11605"/>
        <dbReference type="ChEBI" id="CHEBI:15378"/>
        <dbReference type="ChEBI" id="CHEBI:30013"/>
        <dbReference type="ChEBI" id="CHEBI:30616"/>
        <dbReference type="ChEBI" id="CHEBI:61977"/>
        <dbReference type="ChEBI" id="CHEBI:456216"/>
        <dbReference type="EC" id="2.7.11.24"/>
    </reaction>
    <physiologicalReaction direction="left-to-right" evidence="7">
        <dbReference type="Rhea" id="RHEA:46609"/>
    </physiologicalReaction>
</comment>
<dbReference type="PANTHER" id="PTHR48016:SF48">
    <property type="entry name" value="SERINE_THREONINE-PROTEIN KINASE BCK1_SLK1_SSP31"/>
    <property type="match status" value="1"/>
</dbReference>
<feature type="compositionally biased region" description="Basic and acidic residues" evidence="11">
    <location>
        <begin position="817"/>
        <end position="832"/>
    </location>
</feature>
<feature type="compositionally biased region" description="Basic and acidic residues" evidence="11">
    <location>
        <begin position="879"/>
        <end position="888"/>
    </location>
</feature>
<evidence type="ECO:0000256" key="10">
    <source>
        <dbReference type="PROSITE-ProRule" id="PRU10141"/>
    </source>
</evidence>
<keyword evidence="5" id="KW-0418">Kinase</keyword>
<evidence type="ECO:0000256" key="5">
    <source>
        <dbReference type="ARBA" id="ARBA00022777"/>
    </source>
</evidence>
<feature type="compositionally biased region" description="Polar residues" evidence="11">
    <location>
        <begin position="1192"/>
        <end position="1208"/>
    </location>
</feature>
<evidence type="ECO:0000256" key="1">
    <source>
        <dbReference type="ARBA" id="ARBA00006529"/>
    </source>
</evidence>
<feature type="region of interest" description="Disordered" evidence="11">
    <location>
        <begin position="702"/>
        <end position="754"/>
    </location>
</feature>
<feature type="compositionally biased region" description="Polar residues" evidence="11">
    <location>
        <begin position="337"/>
        <end position="349"/>
    </location>
</feature>
<dbReference type="GO" id="GO:0004709">
    <property type="term" value="F:MAP kinase kinase kinase activity"/>
    <property type="evidence" value="ECO:0007669"/>
    <property type="project" value="UniProtKB-ARBA"/>
</dbReference>
<dbReference type="Pfam" id="PF00069">
    <property type="entry name" value="Pkinase"/>
    <property type="match status" value="1"/>
</dbReference>
<comment type="catalytic activity">
    <reaction evidence="8">
        <text>L-seryl-[protein] + ATP = O-phospho-L-seryl-[protein] + ADP + H(+)</text>
        <dbReference type="Rhea" id="RHEA:17989"/>
        <dbReference type="Rhea" id="RHEA-COMP:9863"/>
        <dbReference type="Rhea" id="RHEA-COMP:11604"/>
        <dbReference type="ChEBI" id="CHEBI:15378"/>
        <dbReference type="ChEBI" id="CHEBI:29999"/>
        <dbReference type="ChEBI" id="CHEBI:30616"/>
        <dbReference type="ChEBI" id="CHEBI:83421"/>
        <dbReference type="ChEBI" id="CHEBI:456216"/>
        <dbReference type="EC" id="2.7.11.24"/>
    </reaction>
    <physiologicalReaction direction="left-to-right" evidence="8">
        <dbReference type="Rhea" id="RHEA:17990"/>
    </physiologicalReaction>
</comment>
<feature type="compositionally biased region" description="Polar residues" evidence="11">
    <location>
        <begin position="1297"/>
        <end position="1310"/>
    </location>
</feature>
<feature type="region of interest" description="Disordered" evidence="11">
    <location>
        <begin position="1157"/>
        <end position="1266"/>
    </location>
</feature>
<evidence type="ECO:0000259" key="12">
    <source>
        <dbReference type="PROSITE" id="PS50011"/>
    </source>
</evidence>
<evidence type="ECO:0000313" key="14">
    <source>
        <dbReference type="Proteomes" id="UP000631181"/>
    </source>
</evidence>
<feature type="compositionally biased region" description="Polar residues" evidence="11">
    <location>
        <begin position="587"/>
        <end position="598"/>
    </location>
</feature>
<dbReference type="EMBL" id="WIWV01000001">
    <property type="protein sequence ID" value="KAF7720107.1"/>
    <property type="molecule type" value="Genomic_DNA"/>
</dbReference>
<feature type="region of interest" description="Disordered" evidence="11">
    <location>
        <begin position="1285"/>
        <end position="1310"/>
    </location>
</feature>
<dbReference type="SUPFAM" id="SSF56112">
    <property type="entry name" value="Protein kinase-like (PK-like)"/>
    <property type="match status" value="1"/>
</dbReference>
<dbReference type="InterPro" id="IPR017441">
    <property type="entry name" value="Protein_kinase_ATP_BS"/>
</dbReference>
<sequence length="1608" mass="174137">MDGQRQYIPGPPPPQHPMNLPPPPPRHPHQQLQTGVPPPPPGPPPGPPLGSGYGTPGGWQQTQQQQKPPSWGRPPLPGGFPPPPPPPLPQNQHIAAYRPSAPLSLVTPHDNQPLTSATYIPGNDTLGVGIPPLFEPSGQTYDPYAQQRQTSSQTYHPGPDGPFNPQTPGTRLTPPFALHNNIHELVTNDNPSQGPQHGDLAKSPTHRHQTSGASLGGMSPSEAAIQWPLDRVLLWLARNGFSKDWQETFKALELQGADFLELGLASGGRGNLGKMHKVVYPQLAKECARSGTGWDSTREREEGLRMRKLIRQIHENESDSSISTPMRGDPPGWATATVENGTGFYSSPPLTEPRSAGPTSGINDITPEQLATIQSAATSQQKIPQMRSVTLPIPSGFDGPAHESPSRDSPSWLRSDYSRNALAAVNDHRRQSPSVSSESGALPASLRAQDSPKSGSPAAQYVSPSYPGLTSSSTGDLPLRYEHSRVNSTESTPGAARGTASTGRYYESRRQGTDVSRPSNQAQEPSKAHGPEPSSSIPREHSKSILNLFSRKKGHKTDVPSHPSSEDLESPPSPEARTNGYLPYQPAFNSSDMSLGERSSSVIPTKTKKWMFATMDGVNYRLIDITDWDSVETLRAGICQALGISDWSGAQLFLTQPGQTEHEDPMSDSILAVSRRTKSDAYGSLKVFVKGVLTSHSANQTPRFDGLGVSIPSEKPALSPTAAHGSIHRKPLEEAALNRISPKTQGKPYSDLLGSRQNTLKATPAKSLPEGSPDPDLIQDPDKMDLLARHEAHMREVERKQKENRISRLPPPTSQQTRKDTYGDTGYRREGVIDFDSPRLSPYEEKKVDKSDTLVPLRKPPVAPNESNTLTKVNSLRKVPGERGERHRQQTQATGQSHGLGAVLATVGRISSAIGTPSPSVPIPPNSSLHSQDSVSSDSDRTSTVGSIATGSSRTTLDSGNKVNAFGGEYSLDTAPPFASRSTPNETSPQNTTSQKPTAQSRKSFGPEFDFEESEVSFFKTPQQPVQEADDDDSSDDGLFAIRPSRAEPPKPAPELEKRRKPSLSLDTDNAKPRRVVSFISPNTSSGKGFATPVSGDKKGGEFSAQPRKFSGTFYGSDSSDDDEPNRRDSFVNGDVWASRPAVEGVIDNLDSFFPDVDLDAPYLEEPPSPNAAKGDPDASATIRARQDASLPMSQSATDMNNMSSDASTMRPPPASQGGSIVARRNLDRSGGLSRKKSIREVARGAAHRTKSVSSAGPQQSGNLLRRKSTKMFGAKIMQISPKPGTRLRQLDPIPQNAPTSPETSGTVPQRQPTFRIIRGQLIGKGTYGRVYLGMNADNGEVLAVKQVEINARLAGTDRDRIKEMVAALDQEIDTMQHLEHPNIVQYLGCERGETSISIYLEYISGGSVGSCLRKHGKFEESVVKSLTRQTLDGLAYLHDMGILHRDLKADNILLDLDGTCKISDFGISKKTDDIYGNDSSNSMQGSVFWMAPEVIQSQGQGYSAKVDIWSLGCVVLEMFAGRRPWSKEEAIGAIFKLGSLNQAPPIPDDVSMSISPAALAFMYDCFTVNSSERPTAGTLLTRHPFCEPDPSYNFLDTELYAKIRHVL</sequence>
<evidence type="ECO:0000256" key="9">
    <source>
        <dbReference type="ARBA" id="ARBA00068103"/>
    </source>
</evidence>
<evidence type="ECO:0000256" key="3">
    <source>
        <dbReference type="ARBA" id="ARBA00022679"/>
    </source>
</evidence>
<evidence type="ECO:0000313" key="13">
    <source>
        <dbReference type="EMBL" id="KAF7720107.1"/>
    </source>
</evidence>
<feature type="compositionally biased region" description="Polar residues" evidence="11">
    <location>
        <begin position="513"/>
        <end position="524"/>
    </location>
</feature>
<keyword evidence="14" id="KW-1185">Reference proteome</keyword>
<comment type="similarity">
    <text evidence="1">Belongs to the protein kinase superfamily. STE Ser/Thr protein kinase family. MAP kinase kinase kinase subfamily.</text>
</comment>
<feature type="compositionally biased region" description="Polar residues" evidence="11">
    <location>
        <begin position="865"/>
        <end position="874"/>
    </location>
</feature>
<dbReference type="FunFam" id="3.30.200.20:FF:000387">
    <property type="entry name" value="Serine/threonine-protein kinase STE11"/>
    <property type="match status" value="1"/>
</dbReference>
<dbReference type="SMART" id="SM00220">
    <property type="entry name" value="S_TKc"/>
    <property type="match status" value="1"/>
</dbReference>
<feature type="region of interest" description="Disordered" evidence="11">
    <location>
        <begin position="552"/>
        <end position="598"/>
    </location>
</feature>
<gene>
    <name evidence="13" type="ORF">PECM_000023</name>
</gene>
<feature type="compositionally biased region" description="Polar residues" evidence="11">
    <location>
        <begin position="949"/>
        <end position="962"/>
    </location>
</feature>
<dbReference type="GO" id="GO:0000196">
    <property type="term" value="P:cell integrity MAPK cascade"/>
    <property type="evidence" value="ECO:0007669"/>
    <property type="project" value="UniProtKB-ARBA"/>
</dbReference>
<feature type="compositionally biased region" description="Basic and acidic residues" evidence="11">
    <location>
        <begin position="1045"/>
        <end position="1058"/>
    </location>
</feature>
<proteinExistence type="inferred from homology"/>
<dbReference type="OrthoDB" id="266718at2759"/>
<name>A0A8J8WKR6_9EURO</name>
<feature type="compositionally biased region" description="Pro residues" evidence="11">
    <location>
        <begin position="9"/>
        <end position="25"/>
    </location>
</feature>
<evidence type="ECO:0000256" key="8">
    <source>
        <dbReference type="ARBA" id="ARBA00048130"/>
    </source>
</evidence>
<evidence type="ECO:0000256" key="6">
    <source>
        <dbReference type="ARBA" id="ARBA00022840"/>
    </source>
</evidence>
<dbReference type="FunFam" id="1.10.510.10:FF:000182">
    <property type="entry name" value="MAP kinase kinase kinase mkh1"/>
    <property type="match status" value="1"/>
</dbReference>
<dbReference type="PANTHER" id="PTHR48016">
    <property type="entry name" value="MAP KINASE KINASE KINASE SSK2-RELATED-RELATED"/>
    <property type="match status" value="1"/>
</dbReference>
<feature type="region of interest" description="Disordered" evidence="11">
    <location>
        <begin position="762"/>
        <end position="781"/>
    </location>
</feature>
<dbReference type="Gene3D" id="1.10.510.10">
    <property type="entry name" value="Transferase(Phosphotransferase) domain 1"/>
    <property type="match status" value="1"/>
</dbReference>
<dbReference type="GO" id="GO:0004707">
    <property type="term" value="F:MAP kinase activity"/>
    <property type="evidence" value="ECO:0007669"/>
    <property type="project" value="UniProtKB-EC"/>
</dbReference>
<evidence type="ECO:0000256" key="2">
    <source>
        <dbReference type="ARBA" id="ARBA00012411"/>
    </source>
</evidence>
<feature type="compositionally biased region" description="Low complexity" evidence="11">
    <location>
        <begin position="926"/>
        <end position="947"/>
    </location>
</feature>
<feature type="compositionally biased region" description="Polar residues" evidence="11">
    <location>
        <begin position="146"/>
        <end position="155"/>
    </location>
</feature>
<keyword evidence="4 10" id="KW-0547">Nucleotide-binding</keyword>
<dbReference type="EC" id="2.7.11.24" evidence="2"/>
<dbReference type="GO" id="GO:0005524">
    <property type="term" value="F:ATP binding"/>
    <property type="evidence" value="ECO:0007669"/>
    <property type="project" value="UniProtKB-UniRule"/>
</dbReference>
<evidence type="ECO:0000256" key="7">
    <source>
        <dbReference type="ARBA" id="ARBA00047919"/>
    </source>
</evidence>
<evidence type="ECO:0000256" key="4">
    <source>
        <dbReference type="ARBA" id="ARBA00022741"/>
    </source>
</evidence>
<feature type="compositionally biased region" description="Basic and acidic residues" evidence="11">
    <location>
        <begin position="842"/>
        <end position="852"/>
    </location>
</feature>
<reference evidence="13" key="1">
    <citation type="journal article" date="2020" name="Front. Microbiol.">
        <title>Gene regulatory networks of Penicillium echinulatum 2HH and Penicillium oxalicum 114-2 inferred by a computational biology approach.</title>
        <authorList>
            <person name="Lenz A.R."/>
            <person name="Galan-Vasquez E."/>
            <person name="Balbinot E."/>
            <person name="De Abreu F.P."/>
            <person name="De Oliveira N.S."/>
            <person name="Da Rosa L.O."/>
            <person name="De Avila E Silva S."/>
            <person name="Camassola M."/>
            <person name="Dillon A.J.P."/>
            <person name="Perez-Rueda E."/>
        </authorList>
    </citation>
    <scope>NUCLEOTIDE SEQUENCE</scope>
    <source>
        <strain evidence="13">S1M29</strain>
    </source>
</reference>
<feature type="region of interest" description="Disordered" evidence="11">
    <location>
        <begin position="796"/>
        <end position="1138"/>
    </location>
</feature>
<organism evidence="13 14">
    <name type="scientific">Penicillium ucsense</name>
    <dbReference type="NCBI Taxonomy" id="2839758"/>
    <lineage>
        <taxon>Eukaryota</taxon>
        <taxon>Fungi</taxon>
        <taxon>Dikarya</taxon>
        <taxon>Ascomycota</taxon>
        <taxon>Pezizomycotina</taxon>
        <taxon>Eurotiomycetes</taxon>
        <taxon>Eurotiomycetidae</taxon>
        <taxon>Eurotiales</taxon>
        <taxon>Aspergillaceae</taxon>
        <taxon>Penicillium</taxon>
    </lineage>
</organism>
<feature type="compositionally biased region" description="Pro residues" evidence="11">
    <location>
        <begin position="36"/>
        <end position="48"/>
    </location>
</feature>
<dbReference type="PROSITE" id="PS00107">
    <property type="entry name" value="PROTEIN_KINASE_ATP"/>
    <property type="match status" value="1"/>
</dbReference>
<feature type="compositionally biased region" description="Pro residues" evidence="11">
    <location>
        <begin position="71"/>
        <end position="89"/>
    </location>
</feature>
<dbReference type="CDD" id="cd06629">
    <property type="entry name" value="STKc_Bck1_like"/>
    <property type="match status" value="1"/>
</dbReference>
<keyword evidence="6 10" id="KW-0067">ATP-binding</keyword>
<feature type="region of interest" description="Disordered" evidence="11">
    <location>
        <begin position="132"/>
        <end position="172"/>
    </location>
</feature>
<feature type="compositionally biased region" description="Polar residues" evidence="11">
    <location>
        <begin position="1252"/>
        <end position="1263"/>
    </location>
</feature>
<feature type="region of interest" description="Disordered" evidence="11">
    <location>
        <begin position="185"/>
        <end position="219"/>
    </location>
</feature>
<feature type="compositionally biased region" description="Polar residues" evidence="11">
    <location>
        <begin position="369"/>
        <end position="383"/>
    </location>
</feature>
<accession>A0A8J8WKR6</accession>
<feature type="region of interest" description="Disordered" evidence="11">
    <location>
        <begin position="316"/>
        <end position="540"/>
    </location>
</feature>
<evidence type="ECO:0000256" key="11">
    <source>
        <dbReference type="SAM" id="MobiDB-lite"/>
    </source>
</evidence>
<protein>
    <recommendedName>
        <fullName evidence="9">Mitogen-activated protein kinase kinae kinase bck1</fullName>
        <ecNumber evidence="2">2.7.11.24</ecNumber>
    </recommendedName>
</protein>
<dbReference type="Proteomes" id="UP000631181">
    <property type="component" value="Unassembled WGS sequence"/>
</dbReference>
<dbReference type="PROSITE" id="PS00108">
    <property type="entry name" value="PROTEIN_KINASE_ST"/>
    <property type="match status" value="1"/>
</dbReference>